<reference evidence="2" key="1">
    <citation type="submission" date="2021-03" db="EMBL/GenBank/DDBJ databases">
        <title>novel species isolated from a fishpond in China.</title>
        <authorList>
            <person name="Lu H."/>
            <person name="Cai Z."/>
        </authorList>
    </citation>
    <scope>NUCLEOTIDE SEQUENCE</scope>
    <source>
        <strain evidence="2">JCM 30855</strain>
    </source>
</reference>
<name>A0A939DSX3_9ALTE</name>
<evidence type="ECO:0000259" key="1">
    <source>
        <dbReference type="Pfam" id="PF00590"/>
    </source>
</evidence>
<keyword evidence="3" id="KW-1185">Reference proteome</keyword>
<dbReference type="SUPFAM" id="SSF53790">
    <property type="entry name" value="Tetrapyrrole methylase"/>
    <property type="match status" value="1"/>
</dbReference>
<evidence type="ECO:0000313" key="2">
    <source>
        <dbReference type="EMBL" id="MBN7827346.1"/>
    </source>
</evidence>
<dbReference type="RefSeq" id="WP_206575458.1">
    <property type="nucleotide sequence ID" value="NZ_JAFKCV010000017.1"/>
</dbReference>
<dbReference type="CDD" id="cd19916">
    <property type="entry name" value="OphMA_like"/>
    <property type="match status" value="1"/>
</dbReference>
<dbReference type="Proteomes" id="UP000664654">
    <property type="component" value="Unassembled WGS sequence"/>
</dbReference>
<gene>
    <name evidence="2" type="ORF">J0A66_19100</name>
</gene>
<dbReference type="InterPro" id="IPR014777">
    <property type="entry name" value="4pyrrole_Mease_sub1"/>
</dbReference>
<dbReference type="GO" id="GO:0008168">
    <property type="term" value="F:methyltransferase activity"/>
    <property type="evidence" value="ECO:0007669"/>
    <property type="project" value="InterPro"/>
</dbReference>
<proteinExistence type="predicted"/>
<feature type="domain" description="Tetrapyrrole methylase" evidence="1">
    <location>
        <begin position="10"/>
        <end position="210"/>
    </location>
</feature>
<dbReference type="InterPro" id="IPR000878">
    <property type="entry name" value="4pyrrol_Mease"/>
</dbReference>
<protein>
    <recommendedName>
        <fullName evidence="1">Tetrapyrrole methylase domain-containing protein</fullName>
    </recommendedName>
</protein>
<dbReference type="EMBL" id="JAFKCV010000017">
    <property type="protein sequence ID" value="MBN7827346.1"/>
    <property type="molecule type" value="Genomic_DNA"/>
</dbReference>
<dbReference type="InterPro" id="IPR035996">
    <property type="entry name" value="4pyrrol_Methylase_sf"/>
</dbReference>
<dbReference type="Pfam" id="PF00590">
    <property type="entry name" value="TP_methylase"/>
    <property type="match status" value="1"/>
</dbReference>
<dbReference type="Gene3D" id="3.40.1010.10">
    <property type="entry name" value="Cobalt-precorrin-4 Transmethylase, Domain 1"/>
    <property type="match status" value="1"/>
</dbReference>
<accession>A0A939DSX3</accession>
<comment type="caution">
    <text evidence="2">The sequence shown here is derived from an EMBL/GenBank/DDBJ whole genome shotgun (WGS) entry which is preliminary data.</text>
</comment>
<dbReference type="AlphaFoldDB" id="A0A939DSX3"/>
<organism evidence="2 3">
    <name type="scientific">Bowmanella dokdonensis</name>
    <dbReference type="NCBI Taxonomy" id="751969"/>
    <lineage>
        <taxon>Bacteria</taxon>
        <taxon>Pseudomonadati</taxon>
        <taxon>Pseudomonadota</taxon>
        <taxon>Gammaproteobacteria</taxon>
        <taxon>Alteromonadales</taxon>
        <taxon>Alteromonadaceae</taxon>
        <taxon>Bowmanella</taxon>
    </lineage>
</organism>
<evidence type="ECO:0000313" key="3">
    <source>
        <dbReference type="Proteomes" id="UP000664654"/>
    </source>
</evidence>
<sequence length="282" mass="31676">METPNQSGSIVCVGVGMTLGSHIAPLCRSYIEQADVVFCGVSNAIVELWVKEMNPDVRSLQIYYEEGKDRRITYREMVDAMMAEVRAGKKVVGAFYGHPGVFAWAPHKVIETARSEGFEAHMEPGISAEDCLFADLGIDPGKSGCQHFEASQFMFYQRKVDPSAYLILWQVGIAGDRSAARFATDNAYRQVLLELLLEIYPPDHQVALYECPTLPIDDTRIDWIPLQDFARVEVNQHTTMAIPPCAQMEKNQAVLDRLTELDKQFAKQKIVHHIDPKGKETV</sequence>